<comment type="caution">
    <text evidence="1">The sequence shown here is derived from an EMBL/GenBank/DDBJ whole genome shotgun (WGS) entry which is preliminary data.</text>
</comment>
<reference evidence="2" key="1">
    <citation type="submission" date="2023-07" db="EMBL/GenBank/DDBJ databases">
        <title>Thauera sp. CAU 1555 isolated from sand of Yaerae Beach.</title>
        <authorList>
            <person name="Kim W."/>
        </authorList>
    </citation>
    <scope>NUCLEOTIDE SEQUENCE [LARGE SCALE GENOMIC DNA]</scope>
    <source>
        <strain evidence="2">CAU 1555</strain>
    </source>
</reference>
<dbReference type="SUPFAM" id="SSF52833">
    <property type="entry name" value="Thioredoxin-like"/>
    <property type="match status" value="1"/>
</dbReference>
<dbReference type="Gene3D" id="3.40.30.10">
    <property type="entry name" value="Glutaredoxin"/>
    <property type="match status" value="1"/>
</dbReference>
<evidence type="ECO:0000313" key="2">
    <source>
        <dbReference type="Proteomes" id="UP000603602"/>
    </source>
</evidence>
<accession>A0ABR9B557</accession>
<gene>
    <name evidence="1" type="ORF">IFO67_01135</name>
</gene>
<sequence length="145" mass="16397">MPLALRAAPLELPAPRNLQLEAVEMARSDKPMVVLYSQSGCHWCEEARTYLVPMSRETGSRDAALYRQIDLDSDAPLVDFQGRRGTQRSFAERERVRFTPTVVVYGPRGERLAEPIVGMRLADFYGQYLEQAIATARERLSAVPR</sequence>
<dbReference type="RefSeq" id="WP_187716333.1">
    <property type="nucleotide sequence ID" value="NZ_JACTAH010000001.1"/>
</dbReference>
<dbReference type="Proteomes" id="UP000603602">
    <property type="component" value="Unassembled WGS sequence"/>
</dbReference>
<keyword evidence="2" id="KW-1185">Reference proteome</keyword>
<name>A0ABR9B557_9RHOO</name>
<organism evidence="1 2">
    <name type="scientific">Thauera sedimentorum</name>
    <dbReference type="NCBI Taxonomy" id="2767595"/>
    <lineage>
        <taxon>Bacteria</taxon>
        <taxon>Pseudomonadati</taxon>
        <taxon>Pseudomonadota</taxon>
        <taxon>Betaproteobacteria</taxon>
        <taxon>Rhodocyclales</taxon>
        <taxon>Zoogloeaceae</taxon>
        <taxon>Thauera</taxon>
    </lineage>
</organism>
<proteinExistence type="predicted"/>
<dbReference type="EMBL" id="JACYTO010000001">
    <property type="protein sequence ID" value="MBD8501480.1"/>
    <property type="molecule type" value="Genomic_DNA"/>
</dbReference>
<evidence type="ECO:0000313" key="1">
    <source>
        <dbReference type="EMBL" id="MBD8501480.1"/>
    </source>
</evidence>
<evidence type="ECO:0008006" key="3">
    <source>
        <dbReference type="Google" id="ProtNLM"/>
    </source>
</evidence>
<protein>
    <recommendedName>
        <fullName evidence="3">Thioredoxin-like fold domain-containing protein</fullName>
    </recommendedName>
</protein>
<dbReference type="InterPro" id="IPR036249">
    <property type="entry name" value="Thioredoxin-like_sf"/>
</dbReference>